<sequence>MERDYFPISDTEKEELDKLGITYRWRDSCLPQKKEEKLCKMQHNLFWFYYCKEQISAWKNCEADREREIMKIQNFSLPPIEKRKLFN</sequence>
<dbReference type="EMBL" id="CAJZBQ010000021">
    <property type="protein sequence ID" value="CAG9318644.1"/>
    <property type="molecule type" value="Genomic_DNA"/>
</dbReference>
<evidence type="ECO:0008006" key="3">
    <source>
        <dbReference type="Google" id="ProtNLM"/>
    </source>
</evidence>
<organism evidence="1 2">
    <name type="scientific">Blepharisma stoltei</name>
    <dbReference type="NCBI Taxonomy" id="1481888"/>
    <lineage>
        <taxon>Eukaryota</taxon>
        <taxon>Sar</taxon>
        <taxon>Alveolata</taxon>
        <taxon>Ciliophora</taxon>
        <taxon>Postciliodesmatophora</taxon>
        <taxon>Heterotrichea</taxon>
        <taxon>Heterotrichida</taxon>
        <taxon>Blepharismidae</taxon>
        <taxon>Blepharisma</taxon>
    </lineage>
</organism>
<dbReference type="Proteomes" id="UP001162131">
    <property type="component" value="Unassembled WGS sequence"/>
</dbReference>
<evidence type="ECO:0000313" key="1">
    <source>
        <dbReference type="EMBL" id="CAG9318644.1"/>
    </source>
</evidence>
<protein>
    <recommendedName>
        <fullName evidence="3">NADH dehydrogenase [ubiquinone] 1 beta subcomplex subunit 7</fullName>
    </recommendedName>
</protein>
<comment type="caution">
    <text evidence="1">The sequence shown here is derived from an EMBL/GenBank/DDBJ whole genome shotgun (WGS) entry which is preliminary data.</text>
</comment>
<dbReference type="AlphaFoldDB" id="A0AAU9J055"/>
<evidence type="ECO:0000313" key="2">
    <source>
        <dbReference type="Proteomes" id="UP001162131"/>
    </source>
</evidence>
<keyword evidence="2" id="KW-1185">Reference proteome</keyword>
<accession>A0AAU9J055</accession>
<gene>
    <name evidence="1" type="ORF">BSTOLATCC_MIC22015</name>
</gene>
<name>A0AAU9J055_9CILI</name>
<proteinExistence type="predicted"/>
<reference evidence="1" key="1">
    <citation type="submission" date="2021-09" db="EMBL/GenBank/DDBJ databases">
        <authorList>
            <consortium name="AG Swart"/>
            <person name="Singh M."/>
            <person name="Singh A."/>
            <person name="Seah K."/>
            <person name="Emmerich C."/>
        </authorList>
    </citation>
    <scope>NUCLEOTIDE SEQUENCE</scope>
    <source>
        <strain evidence="1">ATCC30299</strain>
    </source>
</reference>